<protein>
    <recommendedName>
        <fullName evidence="5">YbfB</fullName>
    </recommendedName>
</protein>
<accession>A0A1X9WQU6</accession>
<evidence type="ECO:0008006" key="5">
    <source>
        <dbReference type="Google" id="ProtNLM"/>
    </source>
</evidence>
<proteinExistence type="predicted"/>
<evidence type="ECO:0000313" key="1">
    <source>
        <dbReference type="EMBL" id="ARS05929.1"/>
    </source>
</evidence>
<dbReference type="EMBL" id="RXYT01000113">
    <property type="protein sequence ID" value="RTY46056.1"/>
    <property type="molecule type" value="Genomic_DNA"/>
</dbReference>
<evidence type="ECO:0000313" key="2">
    <source>
        <dbReference type="EMBL" id="RTY46056.1"/>
    </source>
</evidence>
<reference evidence="1 3" key="1">
    <citation type="submission" date="2017-02" db="EMBL/GenBank/DDBJ databases">
        <authorList>
            <person name="Svab D."/>
            <person name="Balint B."/>
            <person name="Maroti G."/>
            <person name="Vasarhelyi B."/>
            <person name="Horvath B."/>
            <person name="Toth I."/>
        </authorList>
    </citation>
    <scope>NUCLEOTIDE SEQUENCE [LARGE SCALE GENOMIC DNA]</scope>
    <source>
        <strain evidence="1">75/02</strain>
    </source>
</reference>
<evidence type="ECO:0000313" key="3">
    <source>
        <dbReference type="Proteomes" id="UP000194501"/>
    </source>
</evidence>
<organism evidence="2 4">
    <name type="scientific">Shigella sonnei</name>
    <dbReference type="NCBI Taxonomy" id="624"/>
    <lineage>
        <taxon>Bacteria</taxon>
        <taxon>Pseudomonadati</taxon>
        <taxon>Pseudomonadota</taxon>
        <taxon>Gammaproteobacteria</taxon>
        <taxon>Enterobacterales</taxon>
        <taxon>Enterobacteriaceae</taxon>
        <taxon>Shigella</taxon>
    </lineage>
</organism>
<sequence>MGIAYKLSCHRCGYESDLLYLGQGMAMLPEQIVGTCTCCDNLTTISINESYGVCSLCGAKDRVIFTSYQHEARPRNPCYLERSFKYQCPRCHAFSMEPPDLPEMLWD</sequence>
<evidence type="ECO:0000313" key="4">
    <source>
        <dbReference type="Proteomes" id="UP000267101"/>
    </source>
</evidence>
<dbReference type="Proteomes" id="UP000194501">
    <property type="component" value="Chromosome"/>
</dbReference>
<name>A0A1X9WQU6_SHISO</name>
<gene>
    <name evidence="1" type="ORF">BZ172_11475</name>
    <name evidence="2" type="ORF">EKS37_15705</name>
</gene>
<dbReference type="Proteomes" id="UP000267101">
    <property type="component" value="Unassembled WGS sequence"/>
</dbReference>
<reference evidence="2 4" key="2">
    <citation type="submission" date="2018-12" db="EMBL/GenBank/DDBJ databases">
        <title>Na.</title>
        <authorList>
            <person name="Fouts D.E."/>
            <person name="Sutton G."/>
            <person name="Singh I."/>
            <person name="Nguyen K."/>
        </authorList>
    </citation>
    <scope>NUCLEOTIDE SEQUENCE [LARGE SCALE GENOMIC DNA]</scope>
    <source>
        <strain evidence="2 4">AP274</strain>
    </source>
</reference>
<dbReference type="AlphaFoldDB" id="A0A1X9WQU6"/>
<dbReference type="EMBL" id="CP019689">
    <property type="protein sequence ID" value="ARS05929.1"/>
    <property type="molecule type" value="Genomic_DNA"/>
</dbReference>